<feature type="transmembrane region" description="Helical" evidence="1">
    <location>
        <begin position="35"/>
        <end position="53"/>
    </location>
</feature>
<gene>
    <name evidence="2" type="ORF">SUTH_01676</name>
</gene>
<name>W0SE23_9PROT</name>
<evidence type="ECO:0000313" key="2">
    <source>
        <dbReference type="EMBL" id="BAO29469.1"/>
    </source>
</evidence>
<keyword evidence="1" id="KW-1133">Transmembrane helix</keyword>
<reference evidence="2 3" key="1">
    <citation type="journal article" date="2014" name="Syst. Appl. Microbiol.">
        <title>Complete genomes of freshwater sulfur oxidizers Sulfuricella denitrificans skB26 and Sulfuritalea hydrogenivorans sk43H: genetic insights into the sulfur oxidation pathway of betaproteobacteria.</title>
        <authorList>
            <person name="Watanabe T."/>
            <person name="Kojima H."/>
            <person name="Fukui M."/>
        </authorList>
    </citation>
    <scope>NUCLEOTIDE SEQUENCE [LARGE SCALE GENOMIC DNA]</scope>
    <source>
        <strain evidence="2">DSM22779</strain>
    </source>
</reference>
<keyword evidence="3" id="KW-1185">Reference proteome</keyword>
<keyword evidence="1" id="KW-0472">Membrane</keyword>
<accession>W0SE23</accession>
<feature type="transmembrane region" description="Helical" evidence="1">
    <location>
        <begin position="12"/>
        <end position="29"/>
    </location>
</feature>
<sequence length="95" mass="10231">MHSHHLGPVGTLFQTIAAIGSAALGFIVWPVLEGILTGSVLFTVGYIFVRLPQMLATYQRDGAKILLAFVYLIVGNCLLSGAFYGLGRLVSWALH</sequence>
<evidence type="ECO:0000313" key="3">
    <source>
        <dbReference type="Proteomes" id="UP000031637"/>
    </source>
</evidence>
<dbReference type="AlphaFoldDB" id="W0SE23"/>
<dbReference type="Proteomes" id="UP000031637">
    <property type="component" value="Chromosome"/>
</dbReference>
<dbReference type="EMBL" id="AP012547">
    <property type="protein sequence ID" value="BAO29469.1"/>
    <property type="molecule type" value="Genomic_DNA"/>
</dbReference>
<dbReference type="KEGG" id="shd:SUTH_01676"/>
<organism evidence="2 3">
    <name type="scientific">Sulfuritalea hydrogenivorans sk43H</name>
    <dbReference type="NCBI Taxonomy" id="1223802"/>
    <lineage>
        <taxon>Bacteria</taxon>
        <taxon>Pseudomonadati</taxon>
        <taxon>Pseudomonadota</taxon>
        <taxon>Betaproteobacteria</taxon>
        <taxon>Nitrosomonadales</taxon>
        <taxon>Sterolibacteriaceae</taxon>
        <taxon>Sulfuritalea</taxon>
    </lineage>
</organism>
<protein>
    <submittedName>
        <fullName evidence="2">Uncharacterized protein</fullName>
    </submittedName>
</protein>
<keyword evidence="1" id="KW-0812">Transmembrane</keyword>
<proteinExistence type="predicted"/>
<dbReference type="RefSeq" id="WP_171817334.1">
    <property type="nucleotide sequence ID" value="NZ_AP012547.1"/>
</dbReference>
<feature type="transmembrane region" description="Helical" evidence="1">
    <location>
        <begin position="65"/>
        <end position="86"/>
    </location>
</feature>
<evidence type="ECO:0000256" key="1">
    <source>
        <dbReference type="SAM" id="Phobius"/>
    </source>
</evidence>
<dbReference type="STRING" id="1223802.SUTH_01676"/>
<dbReference type="HOGENOM" id="CLU_2371695_0_0_4"/>